<gene>
    <name evidence="2" type="ORF">H9631_05625</name>
</gene>
<evidence type="ECO:0000259" key="1">
    <source>
        <dbReference type="PROSITE" id="PS50943"/>
    </source>
</evidence>
<keyword evidence="3" id="KW-1185">Reference proteome</keyword>
<dbReference type="EMBL" id="JACSPV010000007">
    <property type="protein sequence ID" value="MBD8004556.1"/>
    <property type="molecule type" value="Genomic_DNA"/>
</dbReference>
<dbReference type="InterPro" id="IPR010982">
    <property type="entry name" value="Lambda_DNA-bd_dom_sf"/>
</dbReference>
<feature type="domain" description="HTH cro/C1-type" evidence="1">
    <location>
        <begin position="29"/>
        <end position="80"/>
    </location>
</feature>
<evidence type="ECO:0000313" key="3">
    <source>
        <dbReference type="Proteomes" id="UP000648182"/>
    </source>
</evidence>
<reference evidence="2 3" key="1">
    <citation type="submission" date="2020-08" db="EMBL/GenBank/DDBJ databases">
        <title>A Genomic Blueprint of the Chicken Gut Microbiome.</title>
        <authorList>
            <person name="Gilroy R."/>
            <person name="Ravi A."/>
            <person name="Getino M."/>
            <person name="Pursley I."/>
            <person name="Horton D.L."/>
            <person name="Alikhan N.-F."/>
            <person name="Baker D."/>
            <person name="Gharbi K."/>
            <person name="Hall N."/>
            <person name="Watson M."/>
            <person name="Adriaenssens E.M."/>
            <person name="Foster-Nyarko E."/>
            <person name="Jarju S."/>
            <person name="Secka A."/>
            <person name="Antonio M."/>
            <person name="Oren A."/>
            <person name="Chaudhuri R."/>
            <person name="La Ragione R.M."/>
            <person name="Hildebrand F."/>
            <person name="Pallen M.J."/>
        </authorList>
    </citation>
    <scope>NUCLEOTIDE SEQUENCE [LARGE SCALE GENOMIC DNA]</scope>
    <source>
        <strain evidence="2 3">Sa1BUA2</strain>
    </source>
</reference>
<dbReference type="SUPFAM" id="SSF47413">
    <property type="entry name" value="lambda repressor-like DNA-binding domains"/>
    <property type="match status" value="1"/>
</dbReference>
<organism evidence="2 3">
    <name type="scientific">Bacillus norwichensis</name>
    <dbReference type="NCBI Taxonomy" id="2762217"/>
    <lineage>
        <taxon>Bacteria</taxon>
        <taxon>Bacillati</taxon>
        <taxon>Bacillota</taxon>
        <taxon>Bacilli</taxon>
        <taxon>Bacillales</taxon>
        <taxon>Bacillaceae</taxon>
        <taxon>Bacillus</taxon>
    </lineage>
</organism>
<comment type="caution">
    <text evidence="2">The sequence shown here is derived from an EMBL/GenBank/DDBJ whole genome shotgun (WGS) entry which is preliminary data.</text>
</comment>
<proteinExistence type="predicted"/>
<accession>A0ABR8VIY9</accession>
<name>A0ABR8VIY9_9BACI</name>
<dbReference type="RefSeq" id="WP_191810793.1">
    <property type="nucleotide sequence ID" value="NZ_JACSPV010000007.1"/>
</dbReference>
<dbReference type="Pfam" id="PF13560">
    <property type="entry name" value="HTH_31"/>
    <property type="match status" value="1"/>
</dbReference>
<dbReference type="Proteomes" id="UP000648182">
    <property type="component" value="Unassembled WGS sequence"/>
</dbReference>
<evidence type="ECO:0000313" key="2">
    <source>
        <dbReference type="EMBL" id="MBD8004556.1"/>
    </source>
</evidence>
<dbReference type="CDD" id="cd00093">
    <property type="entry name" value="HTH_XRE"/>
    <property type="match status" value="1"/>
</dbReference>
<protein>
    <submittedName>
        <fullName evidence="2">Helix-turn-helix transcriptional regulator</fullName>
    </submittedName>
</protein>
<dbReference type="SMART" id="SM00530">
    <property type="entry name" value="HTH_XRE"/>
    <property type="match status" value="1"/>
</dbReference>
<sequence>MKNEKNGGFNNDNWIQEHQKSWLEIGQELKSERETLGITKAGMSRKIGCAPSTLTKFEEGKPVQAAKIIENAYKMALELFQLEVS</sequence>
<dbReference type="Gene3D" id="1.10.260.40">
    <property type="entry name" value="lambda repressor-like DNA-binding domains"/>
    <property type="match status" value="1"/>
</dbReference>
<dbReference type="PROSITE" id="PS50943">
    <property type="entry name" value="HTH_CROC1"/>
    <property type="match status" value="1"/>
</dbReference>
<dbReference type="InterPro" id="IPR001387">
    <property type="entry name" value="Cro/C1-type_HTH"/>
</dbReference>